<accession>A0A1N6DBF7</accession>
<dbReference type="PANTHER" id="PTHR44688:SF16">
    <property type="entry name" value="DNA-BINDING TRANSCRIPTIONAL ACTIVATOR DEVR_DOSR"/>
    <property type="match status" value="1"/>
</dbReference>
<feature type="transmembrane region" description="Helical" evidence="4">
    <location>
        <begin position="36"/>
        <end position="57"/>
    </location>
</feature>
<protein>
    <submittedName>
        <fullName evidence="6">Transcriptional regulator, LuxR family</fullName>
    </submittedName>
</protein>
<evidence type="ECO:0000313" key="7">
    <source>
        <dbReference type="Proteomes" id="UP000185192"/>
    </source>
</evidence>
<evidence type="ECO:0000256" key="4">
    <source>
        <dbReference type="SAM" id="Phobius"/>
    </source>
</evidence>
<dbReference type="CDD" id="cd06170">
    <property type="entry name" value="LuxR_C_like"/>
    <property type="match status" value="1"/>
</dbReference>
<dbReference type="InterPro" id="IPR016032">
    <property type="entry name" value="Sig_transdc_resp-reg_C-effctor"/>
</dbReference>
<dbReference type="GO" id="GO:0003677">
    <property type="term" value="F:DNA binding"/>
    <property type="evidence" value="ECO:0007669"/>
    <property type="project" value="UniProtKB-KW"/>
</dbReference>
<keyword evidence="3" id="KW-0804">Transcription</keyword>
<evidence type="ECO:0000256" key="1">
    <source>
        <dbReference type="ARBA" id="ARBA00023015"/>
    </source>
</evidence>
<keyword evidence="4" id="KW-0472">Membrane</keyword>
<dbReference type="PANTHER" id="PTHR44688">
    <property type="entry name" value="DNA-BINDING TRANSCRIPTIONAL ACTIVATOR DEVR_DOSR"/>
    <property type="match status" value="1"/>
</dbReference>
<feature type="domain" description="HTH luxR-type" evidence="5">
    <location>
        <begin position="73"/>
        <end position="140"/>
    </location>
</feature>
<name>A0A1N6DBF7_9SPHN</name>
<sequence length="143" mass="16141">MRLSGSTMKTILFYAIALALAAFALEWLQFQYFLKLYPVEIYITLIAVGFAALGVWVGSRLTRKTPPQPFERNDAALRSLGISERELEVLEAMTRGESNKEIARSLEISPNTVKTHIAHLFEKLQVNGRVRAIEEARSLHLIP</sequence>
<evidence type="ECO:0000313" key="6">
    <source>
        <dbReference type="EMBL" id="SIN68013.1"/>
    </source>
</evidence>
<organism evidence="6 7">
    <name type="scientific">Parasphingorhabdus marina DSM 22363</name>
    <dbReference type="NCBI Taxonomy" id="1123272"/>
    <lineage>
        <taxon>Bacteria</taxon>
        <taxon>Pseudomonadati</taxon>
        <taxon>Pseudomonadota</taxon>
        <taxon>Alphaproteobacteria</taxon>
        <taxon>Sphingomonadales</taxon>
        <taxon>Sphingomonadaceae</taxon>
        <taxon>Parasphingorhabdus</taxon>
    </lineage>
</organism>
<dbReference type="InterPro" id="IPR000792">
    <property type="entry name" value="Tscrpt_reg_LuxR_C"/>
</dbReference>
<dbReference type="GO" id="GO:0006355">
    <property type="term" value="P:regulation of DNA-templated transcription"/>
    <property type="evidence" value="ECO:0007669"/>
    <property type="project" value="InterPro"/>
</dbReference>
<dbReference type="Gene3D" id="1.10.10.10">
    <property type="entry name" value="Winged helix-like DNA-binding domain superfamily/Winged helix DNA-binding domain"/>
    <property type="match status" value="1"/>
</dbReference>
<evidence type="ECO:0000256" key="2">
    <source>
        <dbReference type="ARBA" id="ARBA00023125"/>
    </source>
</evidence>
<reference evidence="7" key="1">
    <citation type="submission" date="2016-11" db="EMBL/GenBank/DDBJ databases">
        <authorList>
            <person name="Varghese N."/>
            <person name="Submissions S."/>
        </authorList>
    </citation>
    <scope>NUCLEOTIDE SEQUENCE [LARGE SCALE GENOMIC DNA]</scope>
    <source>
        <strain evidence="7">DSM 22363</strain>
    </source>
</reference>
<dbReference type="PRINTS" id="PR00038">
    <property type="entry name" value="HTHLUXR"/>
</dbReference>
<keyword evidence="4" id="KW-0812">Transmembrane</keyword>
<dbReference type="EMBL" id="FSQW01000001">
    <property type="protein sequence ID" value="SIN68013.1"/>
    <property type="molecule type" value="Genomic_DNA"/>
</dbReference>
<evidence type="ECO:0000256" key="3">
    <source>
        <dbReference type="ARBA" id="ARBA00023163"/>
    </source>
</evidence>
<keyword evidence="2" id="KW-0238">DNA-binding</keyword>
<proteinExistence type="predicted"/>
<dbReference type="Pfam" id="PF00196">
    <property type="entry name" value="GerE"/>
    <property type="match status" value="1"/>
</dbReference>
<keyword evidence="1" id="KW-0805">Transcription regulation</keyword>
<dbReference type="SMART" id="SM00421">
    <property type="entry name" value="HTH_LUXR"/>
    <property type="match status" value="1"/>
</dbReference>
<keyword evidence="7" id="KW-1185">Reference proteome</keyword>
<dbReference type="InterPro" id="IPR036388">
    <property type="entry name" value="WH-like_DNA-bd_sf"/>
</dbReference>
<dbReference type="Proteomes" id="UP000185192">
    <property type="component" value="Unassembled WGS sequence"/>
</dbReference>
<keyword evidence="4" id="KW-1133">Transmembrane helix</keyword>
<evidence type="ECO:0000259" key="5">
    <source>
        <dbReference type="PROSITE" id="PS50043"/>
    </source>
</evidence>
<dbReference type="PROSITE" id="PS00622">
    <property type="entry name" value="HTH_LUXR_1"/>
    <property type="match status" value="1"/>
</dbReference>
<dbReference type="SUPFAM" id="SSF46894">
    <property type="entry name" value="C-terminal effector domain of the bipartite response regulators"/>
    <property type="match status" value="1"/>
</dbReference>
<dbReference type="PROSITE" id="PS50043">
    <property type="entry name" value="HTH_LUXR_2"/>
    <property type="match status" value="1"/>
</dbReference>
<gene>
    <name evidence="6" type="ORF">SAMN02745824_1777</name>
</gene>
<dbReference type="AlphaFoldDB" id="A0A1N6DBF7"/>
<feature type="transmembrane region" description="Helical" evidence="4">
    <location>
        <begin position="12"/>
        <end position="30"/>
    </location>
</feature>
<dbReference type="STRING" id="1123272.SAMN02745824_1777"/>